<gene>
    <name evidence="1" type="ORF">ATI53_102320</name>
</gene>
<dbReference type="EMBL" id="QLMG01000023">
    <property type="protein sequence ID" value="RAK15377.1"/>
    <property type="molecule type" value="Genomic_DNA"/>
</dbReference>
<name>A0A327Y4M3_9RHOB</name>
<proteinExistence type="predicted"/>
<accession>A0A327Y4M3</accession>
<comment type="caution">
    <text evidence="1">The sequence shown here is derived from an EMBL/GenBank/DDBJ whole genome shotgun (WGS) entry which is preliminary data.</text>
</comment>
<organism evidence="1 2">
    <name type="scientific">Salipiger aestuarii</name>
    <dbReference type="NCBI Taxonomy" id="568098"/>
    <lineage>
        <taxon>Bacteria</taxon>
        <taxon>Pseudomonadati</taxon>
        <taxon>Pseudomonadota</taxon>
        <taxon>Alphaproteobacteria</taxon>
        <taxon>Rhodobacterales</taxon>
        <taxon>Roseobacteraceae</taxon>
        <taxon>Salipiger</taxon>
    </lineage>
</organism>
<reference evidence="1 2" key="1">
    <citation type="submission" date="2018-06" db="EMBL/GenBank/DDBJ databases">
        <title>Genomic Encyclopedia of Archaeal and Bacterial Type Strains, Phase II (KMG-II): from individual species to whole genera.</title>
        <authorList>
            <person name="Goeker M."/>
        </authorList>
    </citation>
    <scope>NUCLEOTIDE SEQUENCE [LARGE SCALE GENOMIC DNA]</scope>
    <source>
        <strain evidence="1 2">DSM 22011</strain>
    </source>
</reference>
<evidence type="ECO:0008006" key="3">
    <source>
        <dbReference type="Google" id="ProtNLM"/>
    </source>
</evidence>
<dbReference type="Proteomes" id="UP000249165">
    <property type="component" value="Unassembled WGS sequence"/>
</dbReference>
<protein>
    <recommendedName>
        <fullName evidence="3">N-(5'-phosphoribosyl)anthranilate isomerase</fullName>
    </recommendedName>
</protein>
<sequence>MSRKCFANCFPFRKGLINQNQPMLENMKHVPFFQTSRPRNPAWRAQLFSAKAVGAGGVLRRKKSDVHRELGYEALLAEVRARGFHLLECGDQYVIICNPGQMRVHC</sequence>
<dbReference type="AlphaFoldDB" id="A0A327Y4M3"/>
<evidence type="ECO:0000313" key="1">
    <source>
        <dbReference type="EMBL" id="RAK15377.1"/>
    </source>
</evidence>
<keyword evidence="2" id="KW-1185">Reference proteome</keyword>
<evidence type="ECO:0000313" key="2">
    <source>
        <dbReference type="Proteomes" id="UP000249165"/>
    </source>
</evidence>